<evidence type="ECO:0000259" key="4">
    <source>
        <dbReference type="SMART" id="SM00922"/>
    </source>
</evidence>
<feature type="domain" description="Mandelate racemase/muconate lactonizing enzyme C-terminal" evidence="4">
    <location>
        <begin position="147"/>
        <end position="243"/>
    </location>
</feature>
<dbReference type="PANTHER" id="PTHR48073:SF2">
    <property type="entry name" value="O-SUCCINYLBENZOATE SYNTHASE"/>
    <property type="match status" value="1"/>
</dbReference>
<sequence>MSELAQKIIGFDVWHLEVPVTSRRDHGIGSIEGGFEVVVLRLTTEDGTQGWGEAACWSVFTGSPEASLAALDRYIRPLVEQRPVGARAEIMAQARYVVAHATEAKAALESALLDLEGKLTGVPVHALLGGKVRDRAPLSVSIANPDFDQDIALMERIRDEGVRLVKLKTGFKDHAFDVLRCEHIRAHFPEFGLRLDYNQGLPTAEAEASVLDLAAFAPDFIEQPVRAYEFDCMAALRKICPVPLLADESVFGPEDMHRAAREGIADGVSIKVMKSGGLTRAQETARLAVQAGWTAYGGDMHETGLAHLAGAHLMAATPEITLGCEFYHATYYVREDLLAQPFPVKDGHVVVPDAPGLGLDPDPEKITKFDKARA</sequence>
<dbReference type="Gene3D" id="3.20.20.120">
    <property type="entry name" value="Enolase-like C-terminal domain"/>
    <property type="match status" value="1"/>
</dbReference>
<dbReference type="EMBL" id="LFTY01000001">
    <property type="protein sequence ID" value="KMW60256.1"/>
    <property type="molecule type" value="Genomic_DNA"/>
</dbReference>
<organism evidence="5 6">
    <name type="scientific">Candidatus Rhodobacter oscarellae</name>
    <dbReference type="NCBI Taxonomy" id="1675527"/>
    <lineage>
        <taxon>Bacteria</taxon>
        <taxon>Pseudomonadati</taxon>
        <taxon>Pseudomonadota</taxon>
        <taxon>Alphaproteobacteria</taxon>
        <taxon>Rhodobacterales</taxon>
        <taxon>Rhodobacter group</taxon>
        <taxon>Rhodobacter</taxon>
    </lineage>
</organism>
<dbReference type="InterPro" id="IPR013341">
    <property type="entry name" value="Mandelate_racemase_N_dom"/>
</dbReference>
<evidence type="ECO:0000313" key="6">
    <source>
        <dbReference type="Proteomes" id="UP000037178"/>
    </source>
</evidence>
<evidence type="ECO:0000256" key="1">
    <source>
        <dbReference type="ARBA" id="ARBA00008031"/>
    </source>
</evidence>
<dbReference type="GO" id="GO:0018849">
    <property type="term" value="F:muconate cycloisomerase activity"/>
    <property type="evidence" value="ECO:0007669"/>
    <property type="project" value="UniProtKB-EC"/>
</dbReference>
<keyword evidence="3 5" id="KW-0413">Isomerase</keyword>
<dbReference type="Gene3D" id="3.30.390.10">
    <property type="entry name" value="Enolase-like, N-terminal domain"/>
    <property type="match status" value="1"/>
</dbReference>
<dbReference type="PROSITE" id="PS00909">
    <property type="entry name" value="MR_MLE_2"/>
    <property type="match status" value="1"/>
</dbReference>
<keyword evidence="2" id="KW-0479">Metal-binding</keyword>
<dbReference type="InterPro" id="IPR013342">
    <property type="entry name" value="Mandelate_racemase_C"/>
</dbReference>
<gene>
    <name evidence="5" type="ORF">AIOL_000409</name>
</gene>
<dbReference type="Pfam" id="PF13378">
    <property type="entry name" value="MR_MLE_C"/>
    <property type="match status" value="1"/>
</dbReference>
<dbReference type="Pfam" id="PF02746">
    <property type="entry name" value="MR_MLE_N"/>
    <property type="match status" value="1"/>
</dbReference>
<dbReference type="InterPro" id="IPR036849">
    <property type="entry name" value="Enolase-like_C_sf"/>
</dbReference>
<evidence type="ECO:0000256" key="3">
    <source>
        <dbReference type="ARBA" id="ARBA00023235"/>
    </source>
</evidence>
<proteinExistence type="inferred from homology"/>
<dbReference type="PANTHER" id="PTHR48073">
    <property type="entry name" value="O-SUCCINYLBENZOATE SYNTHASE-RELATED"/>
    <property type="match status" value="1"/>
</dbReference>
<dbReference type="GO" id="GO:0000287">
    <property type="term" value="F:magnesium ion binding"/>
    <property type="evidence" value="ECO:0007669"/>
    <property type="project" value="UniProtKB-ARBA"/>
</dbReference>
<dbReference type="SUPFAM" id="SSF54826">
    <property type="entry name" value="Enolase N-terminal domain-like"/>
    <property type="match status" value="1"/>
</dbReference>
<dbReference type="EC" id="5.5.1.1" evidence="5"/>
<dbReference type="GO" id="GO:0009063">
    <property type="term" value="P:amino acid catabolic process"/>
    <property type="evidence" value="ECO:0007669"/>
    <property type="project" value="InterPro"/>
</dbReference>
<dbReference type="RefSeq" id="WP_049641358.1">
    <property type="nucleotide sequence ID" value="NZ_LFTY01000001.1"/>
</dbReference>
<evidence type="ECO:0000313" key="5">
    <source>
        <dbReference type="EMBL" id="KMW60256.1"/>
    </source>
</evidence>
<dbReference type="SFLD" id="SFLDS00001">
    <property type="entry name" value="Enolase"/>
    <property type="match status" value="1"/>
</dbReference>
<dbReference type="InterPro" id="IPR018110">
    <property type="entry name" value="Mandel_Rmase/mucon_lact_enz_CS"/>
</dbReference>
<dbReference type="OrthoDB" id="9802699at2"/>
<comment type="caution">
    <text evidence="5">The sequence shown here is derived from an EMBL/GenBank/DDBJ whole genome shotgun (WGS) entry which is preliminary data.</text>
</comment>
<dbReference type="SMART" id="SM00922">
    <property type="entry name" value="MR_MLE"/>
    <property type="match status" value="1"/>
</dbReference>
<dbReference type="SUPFAM" id="SSF51604">
    <property type="entry name" value="Enolase C-terminal domain-like"/>
    <property type="match status" value="1"/>
</dbReference>
<dbReference type="Proteomes" id="UP000037178">
    <property type="component" value="Unassembled WGS sequence"/>
</dbReference>
<dbReference type="InterPro" id="IPR029065">
    <property type="entry name" value="Enolase_C-like"/>
</dbReference>
<dbReference type="PROSITE" id="PS00908">
    <property type="entry name" value="MR_MLE_1"/>
    <property type="match status" value="1"/>
</dbReference>
<keyword evidence="6" id="KW-1185">Reference proteome</keyword>
<dbReference type="PATRIC" id="fig|1675527.3.peg.458"/>
<evidence type="ECO:0000256" key="2">
    <source>
        <dbReference type="ARBA" id="ARBA00022723"/>
    </source>
</evidence>
<dbReference type="GO" id="GO:0006518">
    <property type="term" value="P:peptide metabolic process"/>
    <property type="evidence" value="ECO:0007669"/>
    <property type="project" value="UniProtKB-ARBA"/>
</dbReference>
<reference evidence="5 6" key="1">
    <citation type="submission" date="2015-06" db="EMBL/GenBank/DDBJ databases">
        <title>Draft genome sequence of an Alphaproteobacteria species associated to the Mediterranean sponge Oscarella lobularis.</title>
        <authorList>
            <person name="Jourda C."/>
            <person name="Santini S."/>
            <person name="Claverie J.-M."/>
        </authorList>
    </citation>
    <scope>NUCLEOTIDE SEQUENCE [LARGE SCALE GENOMIC DNA]</scope>
    <source>
        <strain evidence="5">IGS</strain>
    </source>
</reference>
<accession>A0A0J9EC92</accession>
<dbReference type="GO" id="GO:0016854">
    <property type="term" value="F:racemase and epimerase activity"/>
    <property type="evidence" value="ECO:0007669"/>
    <property type="project" value="UniProtKB-ARBA"/>
</dbReference>
<dbReference type="AlphaFoldDB" id="A0A0J9EC92"/>
<comment type="similarity">
    <text evidence="1">Belongs to the mandelate racemase/muconate lactonizing enzyme family.</text>
</comment>
<dbReference type="InterPro" id="IPR029017">
    <property type="entry name" value="Enolase-like_N"/>
</dbReference>
<dbReference type="SFLD" id="SFLDG00180">
    <property type="entry name" value="muconate_cycloisomerase"/>
    <property type="match status" value="1"/>
</dbReference>
<dbReference type="STRING" id="1675527.AIOL_000409"/>
<protein>
    <submittedName>
        <fullName evidence="5">Muconate cycloisomerase</fullName>
        <ecNumber evidence="5">5.5.1.1</ecNumber>
    </submittedName>
</protein>
<name>A0A0J9EC92_9RHOB</name>